<dbReference type="SUPFAM" id="SSF53822">
    <property type="entry name" value="Periplasmic binding protein-like I"/>
    <property type="match status" value="1"/>
</dbReference>
<keyword evidence="3" id="KW-1133">Transmembrane helix</keyword>
<dbReference type="GO" id="GO:0004197">
    <property type="term" value="F:cysteine-type endopeptidase activity"/>
    <property type="evidence" value="ECO:0007669"/>
    <property type="project" value="InterPro"/>
</dbReference>
<dbReference type="InterPro" id="IPR029030">
    <property type="entry name" value="Caspase-like_dom_sf"/>
</dbReference>
<accession>A0A139X534</accession>
<dbReference type="Gene3D" id="3.40.50.1460">
    <property type="match status" value="1"/>
</dbReference>
<dbReference type="PANTHER" id="PTHR30483">
    <property type="entry name" value="LEUCINE-SPECIFIC-BINDING PROTEIN"/>
    <property type="match status" value="1"/>
</dbReference>
<dbReference type="NCBIfam" id="NF047832">
    <property type="entry name" value="caspase_w_EACC1"/>
    <property type="match status" value="1"/>
</dbReference>
<evidence type="ECO:0000256" key="2">
    <source>
        <dbReference type="ARBA" id="ARBA00022729"/>
    </source>
</evidence>
<name>A0A139X534_9CYAN</name>
<dbReference type="InterPro" id="IPR011600">
    <property type="entry name" value="Pept_C14_caspase"/>
</dbReference>
<sequence>MSQTGENNERVKVALLIGVSESGLTPLPAAIKDVKAMQRVLNNSEIGGFTVRSLPNPERQAMEEAIETLFEDRQKNDLVLLYFSGHGIKDENGRLYFATRSTRKNEKGGLVQATVVSASFVQEIMRKSPSKRQVVILDCCFSGAFAEDMRVKDDGSVDVVNQLGGEGRAILTSSTSTQYSFEQKGSELSIYTRYLVEGIETGAADTNDNGVITVDELHEYAKKKVQEAAPRMRPEIYPVKEGFTIKLAKAPLGDPRLRYRKEVELFSRRGEISPTGRTALEQFQVKLKLSSEEAIVIENEVLQPYREYQKRLQEYEQALVKEVERKYPISSDTQVELQRLQQILGLRNEDVEPIQTHIIAEQEKKDVATPINENYLISIRRRFRQYIGVLSIGIVGIIIGGTVVSLMSHTPLINSCANKQYVSDNNISLGDKILVQEDRNPNKESGVKALAKGNCENAIQNFNSSLKDNRNDPEALIYLNNAKSRLGVAQLTIAVSVPIGRNPNVAKEILRGVAQAQDEVNRDNGINGKLLQVEIANDNNEPTLAQNIATQFVNDASILAVVGHNASEASISAAPVYQQRGLVMISPTSFALNSDEIGNYIFRTVPRSDVLAVTLSNYVTNKIAKNNIAICFDSKSIEAQSFKTIFKKTIEAAGRNVNPTHCDFSDSNFNPIAVISQAINTGADGLFLAPHINRIQKALELAKANQASKRRLDLFGNSTLYTNQTLKDGQANVNGIILVVTWYPTATSDNSFLTNSKQLWGGLVTWRTAMAYKATKAIITGLQQNTTREGLQQAMQSQTLSNGNAILVKVRSNPRTDTGYEFVQLK</sequence>
<evidence type="ECO:0000259" key="4">
    <source>
        <dbReference type="Pfam" id="PF00656"/>
    </source>
</evidence>
<feature type="domain" description="Peptidase C14 caspase" evidence="4">
    <location>
        <begin position="12"/>
        <end position="235"/>
    </location>
</feature>
<keyword evidence="7" id="KW-1185">Reference proteome</keyword>
<dbReference type="Proteomes" id="UP000076925">
    <property type="component" value="Unassembled WGS sequence"/>
</dbReference>
<dbReference type="PANTHER" id="PTHR30483:SF6">
    <property type="entry name" value="PERIPLASMIC BINDING PROTEIN OF ABC TRANSPORTER FOR NATURAL AMINO ACIDS"/>
    <property type="match status" value="1"/>
</dbReference>
<dbReference type="SUPFAM" id="SSF52129">
    <property type="entry name" value="Caspase-like"/>
    <property type="match status" value="1"/>
</dbReference>
<gene>
    <name evidence="6" type="ORF">WA1_30065</name>
</gene>
<dbReference type="InterPro" id="IPR051010">
    <property type="entry name" value="BCAA_transport"/>
</dbReference>
<feature type="domain" description="Leucine-binding protein" evidence="5">
    <location>
        <begin position="504"/>
        <end position="826"/>
    </location>
</feature>
<dbReference type="InterPro" id="IPR028082">
    <property type="entry name" value="Peripla_BP_I"/>
</dbReference>
<comment type="similarity">
    <text evidence="1">Belongs to the leucine-binding protein family.</text>
</comment>
<evidence type="ECO:0000256" key="3">
    <source>
        <dbReference type="SAM" id="Phobius"/>
    </source>
</evidence>
<dbReference type="Pfam" id="PF00656">
    <property type="entry name" value="Peptidase_C14"/>
    <property type="match status" value="1"/>
</dbReference>
<dbReference type="Gene3D" id="3.40.50.2300">
    <property type="match status" value="2"/>
</dbReference>
<comment type="caution">
    <text evidence="6">The sequence shown here is derived from an EMBL/GenBank/DDBJ whole genome shotgun (WGS) entry which is preliminary data.</text>
</comment>
<dbReference type="RefSeq" id="WP_017740630.1">
    <property type="nucleotide sequence ID" value="NZ_KQ976354.1"/>
</dbReference>
<dbReference type="InterPro" id="IPR018247">
    <property type="entry name" value="EF_Hand_1_Ca_BS"/>
</dbReference>
<dbReference type="PROSITE" id="PS00018">
    <property type="entry name" value="EF_HAND_1"/>
    <property type="match status" value="1"/>
</dbReference>
<evidence type="ECO:0000259" key="5">
    <source>
        <dbReference type="Pfam" id="PF13458"/>
    </source>
</evidence>
<reference evidence="6 7" key="1">
    <citation type="journal article" date="2013" name="Genome Biol. Evol.">
        <title>Genomes of Stigonematalean cyanobacteria (subsection V) and the evolution of oxygenic photosynthesis from prokaryotes to plastids.</title>
        <authorList>
            <person name="Dagan T."/>
            <person name="Roettger M."/>
            <person name="Stucken K."/>
            <person name="Landan G."/>
            <person name="Koch R."/>
            <person name="Major P."/>
            <person name="Gould S.B."/>
            <person name="Goremykin V.V."/>
            <person name="Rippka R."/>
            <person name="Tandeau de Marsac N."/>
            <person name="Gugger M."/>
            <person name="Lockhart P.J."/>
            <person name="Allen J.F."/>
            <person name="Brune I."/>
            <person name="Maus I."/>
            <person name="Puhler A."/>
            <person name="Martin W.F."/>
        </authorList>
    </citation>
    <scope>NUCLEOTIDE SEQUENCE [LARGE SCALE GENOMIC DNA]</scope>
    <source>
        <strain evidence="6 7">PCC 7110</strain>
    </source>
</reference>
<dbReference type="OrthoDB" id="473693at2"/>
<dbReference type="Pfam" id="PF13458">
    <property type="entry name" value="Peripla_BP_6"/>
    <property type="match status" value="1"/>
</dbReference>
<keyword evidence="3" id="KW-0472">Membrane</keyword>
<dbReference type="STRING" id="128403.WA1_30065"/>
<keyword evidence="3" id="KW-0812">Transmembrane</keyword>
<keyword evidence="2" id="KW-0732">Signal</keyword>
<dbReference type="CDD" id="cd06268">
    <property type="entry name" value="PBP1_ABC_transporter_LIVBP-like"/>
    <property type="match status" value="1"/>
</dbReference>
<evidence type="ECO:0000256" key="1">
    <source>
        <dbReference type="ARBA" id="ARBA00010062"/>
    </source>
</evidence>
<organism evidence="6 7">
    <name type="scientific">Scytonema hofmannii PCC 7110</name>
    <dbReference type="NCBI Taxonomy" id="128403"/>
    <lineage>
        <taxon>Bacteria</taxon>
        <taxon>Bacillati</taxon>
        <taxon>Cyanobacteriota</taxon>
        <taxon>Cyanophyceae</taxon>
        <taxon>Nostocales</taxon>
        <taxon>Scytonemataceae</taxon>
        <taxon>Scytonema</taxon>
    </lineage>
</organism>
<dbReference type="EMBL" id="ANNX02000032">
    <property type="protein sequence ID" value="KYC39800.1"/>
    <property type="molecule type" value="Genomic_DNA"/>
</dbReference>
<proteinExistence type="inferred from homology"/>
<evidence type="ECO:0000313" key="7">
    <source>
        <dbReference type="Proteomes" id="UP000076925"/>
    </source>
</evidence>
<dbReference type="InterPro" id="IPR028081">
    <property type="entry name" value="Leu-bd"/>
</dbReference>
<feature type="transmembrane region" description="Helical" evidence="3">
    <location>
        <begin position="386"/>
        <end position="407"/>
    </location>
</feature>
<evidence type="ECO:0000313" key="6">
    <source>
        <dbReference type="EMBL" id="KYC39800.1"/>
    </source>
</evidence>
<protein>
    <submittedName>
        <fullName evidence="6">ABC transporter substrate-binding protein</fullName>
    </submittedName>
</protein>
<dbReference type="AlphaFoldDB" id="A0A139X534"/>
<dbReference type="GO" id="GO:0006508">
    <property type="term" value="P:proteolysis"/>
    <property type="evidence" value="ECO:0007669"/>
    <property type="project" value="InterPro"/>
</dbReference>